<name>A0A7J6LB18_PERCH</name>
<feature type="compositionally biased region" description="Low complexity" evidence="2">
    <location>
        <begin position="597"/>
        <end position="610"/>
    </location>
</feature>
<feature type="coiled-coil region" evidence="1">
    <location>
        <begin position="234"/>
        <end position="275"/>
    </location>
</feature>
<reference evidence="3 4" key="1">
    <citation type="submission" date="2020-04" db="EMBL/GenBank/DDBJ databases">
        <title>Perkinsus chesapeaki whole genome sequence.</title>
        <authorList>
            <person name="Bogema D.R."/>
        </authorList>
    </citation>
    <scope>NUCLEOTIDE SEQUENCE [LARGE SCALE GENOMIC DNA]</scope>
    <source>
        <strain evidence="3">ATCC PRA-425</strain>
    </source>
</reference>
<accession>A0A7J6LB18</accession>
<dbReference type="EMBL" id="JAAPAO010000614">
    <property type="protein sequence ID" value="KAF4656170.1"/>
    <property type="molecule type" value="Genomic_DNA"/>
</dbReference>
<evidence type="ECO:0000256" key="1">
    <source>
        <dbReference type="SAM" id="Coils"/>
    </source>
</evidence>
<organism evidence="3 4">
    <name type="scientific">Perkinsus chesapeaki</name>
    <name type="common">Clam parasite</name>
    <name type="synonym">Perkinsus andrewsi</name>
    <dbReference type="NCBI Taxonomy" id="330153"/>
    <lineage>
        <taxon>Eukaryota</taxon>
        <taxon>Sar</taxon>
        <taxon>Alveolata</taxon>
        <taxon>Perkinsozoa</taxon>
        <taxon>Perkinsea</taxon>
        <taxon>Perkinsida</taxon>
        <taxon>Perkinsidae</taxon>
        <taxon>Perkinsus</taxon>
    </lineage>
</organism>
<keyword evidence="4" id="KW-1185">Reference proteome</keyword>
<dbReference type="Proteomes" id="UP000591131">
    <property type="component" value="Unassembled WGS sequence"/>
</dbReference>
<feature type="region of interest" description="Disordered" evidence="2">
    <location>
        <begin position="570"/>
        <end position="611"/>
    </location>
</feature>
<comment type="caution">
    <text evidence="3">The sequence shown here is derived from an EMBL/GenBank/DDBJ whole genome shotgun (WGS) entry which is preliminary data.</text>
</comment>
<sequence length="650" mass="70318">MSELQTYAASTISPVLSRALADLALQEPPIDTVAYLSNWLKLWAAAQEAESKRKEDAMKLIEHKERLSAEATQKQAGIALEKEKAARPMKLLAGVIDKVAGVDYREDCKHCEAYPSPSLWQELTDTLREAIVGCSGCYVGEVVTSEEGGKLIRYIVNSGTGPGQGELAEGDGVAWKVFEPVEVEEAGDGEENGQRSRQIYLPNVMDVDEVKYFTYAKPGAFIAVPISYTSVLNKEALEATMADLKERQDQFTEEMAAYQDAKAKHEEEVAGLEEGAEALEGPVEPVLRELTPLGGVQRQLVLCVDTLGAKGGLMEIPDEVREKLDELAGRLSDAMAATELQAIREQAEYNVSEEGRSGRKGVLERYREGSCGEEVEKAVAEAMEALGEDAAAPSDEEKEIIKLSCKFSVMRSVVSGDVKKDLLADIAARRLPEEALSVLIKAFLLFVAGQPSEALAADQPPWSELVTAINSDAVWESVLAVDLRLPRPNVAEEGSLARVKEMIRKAVESGGLRGEDGGAIGDDVAEAHPVDVILLEVLEAAVELREKDVTARWLVSDLRKKLFEPQGVPDAVEAGEVAEGEEPAGAGEETVEEGEEGQQQQQQQKVPVAEVRVDPSEVAAIDGDFVPLLEKDLAKLAEERGQGADETVEA</sequence>
<proteinExistence type="predicted"/>
<dbReference type="AlphaFoldDB" id="A0A7J6LB18"/>
<evidence type="ECO:0000313" key="4">
    <source>
        <dbReference type="Proteomes" id="UP000591131"/>
    </source>
</evidence>
<gene>
    <name evidence="3" type="ORF">FOL47_009113</name>
</gene>
<dbReference type="OrthoDB" id="432281at2759"/>
<protein>
    <submittedName>
        <fullName evidence="3">Uncharacterized protein</fullName>
    </submittedName>
</protein>
<keyword evidence="1" id="KW-0175">Coiled coil</keyword>
<evidence type="ECO:0000256" key="2">
    <source>
        <dbReference type="SAM" id="MobiDB-lite"/>
    </source>
</evidence>
<evidence type="ECO:0000313" key="3">
    <source>
        <dbReference type="EMBL" id="KAF4656170.1"/>
    </source>
</evidence>